<protein>
    <submittedName>
        <fullName evidence="1">Uncharacterized protein</fullName>
    </submittedName>
</protein>
<accession>A0A7T7AJE9</accession>
<dbReference type="KEGG" id="bann:JFN94_25940"/>
<evidence type="ECO:0000313" key="2">
    <source>
        <dbReference type="Proteomes" id="UP000596205"/>
    </source>
</evidence>
<reference evidence="1 2" key="1">
    <citation type="submission" date="2020-12" db="EMBL/GenBank/DDBJ databases">
        <title>Complete genome sequence of Burkholderia anthina BJQ0011.</title>
        <authorList>
            <person name="Xu Y."/>
        </authorList>
    </citation>
    <scope>NUCLEOTIDE SEQUENCE [LARGE SCALE GENOMIC DNA]</scope>
    <source>
        <strain evidence="1 2">BJQ0011</strain>
    </source>
</reference>
<dbReference type="RefSeq" id="WP_199568815.1">
    <property type="nucleotide sequence ID" value="NZ_CP066770.1"/>
</dbReference>
<proteinExistence type="predicted"/>
<dbReference type="Proteomes" id="UP000596205">
    <property type="component" value="Chromosome 2"/>
</dbReference>
<dbReference type="EMBL" id="CP066770">
    <property type="protein sequence ID" value="QQK04773.1"/>
    <property type="molecule type" value="Genomic_DNA"/>
</dbReference>
<evidence type="ECO:0000313" key="1">
    <source>
        <dbReference type="EMBL" id="QQK04773.1"/>
    </source>
</evidence>
<organism evidence="1 2">
    <name type="scientific">Burkholderia anthina</name>
    <dbReference type="NCBI Taxonomy" id="179879"/>
    <lineage>
        <taxon>Bacteria</taxon>
        <taxon>Pseudomonadati</taxon>
        <taxon>Pseudomonadota</taxon>
        <taxon>Betaproteobacteria</taxon>
        <taxon>Burkholderiales</taxon>
        <taxon>Burkholderiaceae</taxon>
        <taxon>Burkholderia</taxon>
        <taxon>Burkholderia cepacia complex</taxon>
    </lineage>
</organism>
<gene>
    <name evidence="1" type="ORF">JFN94_25940</name>
</gene>
<name>A0A7T7AJE9_9BURK</name>
<dbReference type="AlphaFoldDB" id="A0A7T7AJE9"/>
<sequence>MKITKPGLNISVHVVDMTCLLCLTEFEASADPKAREALVYDGGDIPLPGESRQLRANCSCPNCGAHVDQAVRLRELA</sequence>